<feature type="transmembrane region" description="Helical" evidence="7">
    <location>
        <begin position="110"/>
        <end position="132"/>
    </location>
</feature>
<keyword evidence="10" id="KW-1185">Reference proteome</keyword>
<evidence type="ECO:0000256" key="1">
    <source>
        <dbReference type="ARBA" id="ARBA00004141"/>
    </source>
</evidence>
<organism evidence="9 10">
    <name type="scientific">Hydnum rufescens UP504</name>
    <dbReference type="NCBI Taxonomy" id="1448309"/>
    <lineage>
        <taxon>Eukaryota</taxon>
        <taxon>Fungi</taxon>
        <taxon>Dikarya</taxon>
        <taxon>Basidiomycota</taxon>
        <taxon>Agaricomycotina</taxon>
        <taxon>Agaricomycetes</taxon>
        <taxon>Cantharellales</taxon>
        <taxon>Hydnaceae</taxon>
        <taxon>Hydnum</taxon>
    </lineage>
</organism>
<dbReference type="InterPro" id="IPR049326">
    <property type="entry name" value="Rhodopsin_dom_fungi"/>
</dbReference>
<dbReference type="PANTHER" id="PTHR33048">
    <property type="entry name" value="PTH11-LIKE INTEGRAL MEMBRANE PROTEIN (AFU_ORTHOLOGUE AFUA_5G11245)"/>
    <property type="match status" value="1"/>
</dbReference>
<comment type="similarity">
    <text evidence="5">Belongs to the SAT4 family.</text>
</comment>
<name>A0A9P6DZC6_9AGAM</name>
<evidence type="ECO:0000256" key="5">
    <source>
        <dbReference type="ARBA" id="ARBA00038359"/>
    </source>
</evidence>
<reference evidence="9" key="1">
    <citation type="journal article" date="2020" name="Nat. Commun.">
        <title>Large-scale genome sequencing of mycorrhizal fungi provides insights into the early evolution of symbiotic traits.</title>
        <authorList>
            <person name="Miyauchi S."/>
            <person name="Kiss E."/>
            <person name="Kuo A."/>
            <person name="Drula E."/>
            <person name="Kohler A."/>
            <person name="Sanchez-Garcia M."/>
            <person name="Morin E."/>
            <person name="Andreopoulos B."/>
            <person name="Barry K.W."/>
            <person name="Bonito G."/>
            <person name="Buee M."/>
            <person name="Carver A."/>
            <person name="Chen C."/>
            <person name="Cichocki N."/>
            <person name="Clum A."/>
            <person name="Culley D."/>
            <person name="Crous P.W."/>
            <person name="Fauchery L."/>
            <person name="Girlanda M."/>
            <person name="Hayes R.D."/>
            <person name="Keri Z."/>
            <person name="LaButti K."/>
            <person name="Lipzen A."/>
            <person name="Lombard V."/>
            <person name="Magnuson J."/>
            <person name="Maillard F."/>
            <person name="Murat C."/>
            <person name="Nolan M."/>
            <person name="Ohm R.A."/>
            <person name="Pangilinan J."/>
            <person name="Pereira M.F."/>
            <person name="Perotto S."/>
            <person name="Peter M."/>
            <person name="Pfister S."/>
            <person name="Riley R."/>
            <person name="Sitrit Y."/>
            <person name="Stielow J.B."/>
            <person name="Szollosi G."/>
            <person name="Zifcakova L."/>
            <person name="Stursova M."/>
            <person name="Spatafora J.W."/>
            <person name="Tedersoo L."/>
            <person name="Vaario L.M."/>
            <person name="Yamada A."/>
            <person name="Yan M."/>
            <person name="Wang P."/>
            <person name="Xu J."/>
            <person name="Bruns T."/>
            <person name="Baldrian P."/>
            <person name="Vilgalys R."/>
            <person name="Dunand C."/>
            <person name="Henrissat B."/>
            <person name="Grigoriev I.V."/>
            <person name="Hibbett D."/>
            <person name="Nagy L.G."/>
            <person name="Martin F.M."/>
        </authorList>
    </citation>
    <scope>NUCLEOTIDE SEQUENCE</scope>
    <source>
        <strain evidence="9">UP504</strain>
    </source>
</reference>
<accession>A0A9P6DZC6</accession>
<comment type="caution">
    <text evidence="9">The sequence shown here is derived from an EMBL/GenBank/DDBJ whole genome shotgun (WGS) entry which is preliminary data.</text>
</comment>
<feature type="compositionally biased region" description="Polar residues" evidence="6">
    <location>
        <begin position="258"/>
        <end position="272"/>
    </location>
</feature>
<evidence type="ECO:0000313" key="9">
    <source>
        <dbReference type="EMBL" id="KAF9515845.1"/>
    </source>
</evidence>
<protein>
    <recommendedName>
        <fullName evidence="8">Rhodopsin domain-containing protein</fullName>
    </recommendedName>
</protein>
<dbReference type="EMBL" id="MU128945">
    <property type="protein sequence ID" value="KAF9515845.1"/>
    <property type="molecule type" value="Genomic_DNA"/>
</dbReference>
<evidence type="ECO:0000256" key="7">
    <source>
        <dbReference type="SAM" id="Phobius"/>
    </source>
</evidence>
<feature type="compositionally biased region" description="Polar residues" evidence="6">
    <location>
        <begin position="286"/>
        <end position="297"/>
    </location>
</feature>
<evidence type="ECO:0000313" key="10">
    <source>
        <dbReference type="Proteomes" id="UP000886523"/>
    </source>
</evidence>
<feature type="region of interest" description="Disordered" evidence="6">
    <location>
        <begin position="257"/>
        <end position="297"/>
    </location>
</feature>
<feature type="transmembrane region" description="Helical" evidence="7">
    <location>
        <begin position="152"/>
        <end position="176"/>
    </location>
</feature>
<feature type="transmembrane region" description="Helical" evidence="7">
    <location>
        <begin position="218"/>
        <end position="240"/>
    </location>
</feature>
<evidence type="ECO:0000256" key="4">
    <source>
        <dbReference type="ARBA" id="ARBA00023136"/>
    </source>
</evidence>
<evidence type="ECO:0000256" key="2">
    <source>
        <dbReference type="ARBA" id="ARBA00022692"/>
    </source>
</evidence>
<keyword evidence="4 7" id="KW-0472">Membrane</keyword>
<keyword evidence="3 7" id="KW-1133">Transmembrane helix</keyword>
<dbReference type="Pfam" id="PF20684">
    <property type="entry name" value="Fung_rhodopsin"/>
    <property type="match status" value="1"/>
</dbReference>
<gene>
    <name evidence="9" type="ORF">BS47DRAFT_1341451</name>
</gene>
<dbReference type="AlphaFoldDB" id="A0A9P6DZC6"/>
<proteinExistence type="inferred from homology"/>
<dbReference type="PANTHER" id="PTHR33048:SF47">
    <property type="entry name" value="INTEGRAL MEMBRANE PROTEIN-RELATED"/>
    <property type="match status" value="1"/>
</dbReference>
<feature type="transmembrane region" description="Helical" evidence="7">
    <location>
        <begin position="35"/>
        <end position="54"/>
    </location>
</feature>
<dbReference type="Proteomes" id="UP000886523">
    <property type="component" value="Unassembled WGS sequence"/>
</dbReference>
<feature type="domain" description="Rhodopsin" evidence="8">
    <location>
        <begin position="25"/>
        <end position="207"/>
    </location>
</feature>
<dbReference type="GO" id="GO:0016020">
    <property type="term" value="C:membrane"/>
    <property type="evidence" value="ECO:0007669"/>
    <property type="project" value="UniProtKB-SubCell"/>
</dbReference>
<feature type="transmembrane region" description="Helical" evidence="7">
    <location>
        <begin position="188"/>
        <end position="206"/>
    </location>
</feature>
<feature type="region of interest" description="Disordered" evidence="6">
    <location>
        <begin position="340"/>
        <end position="364"/>
    </location>
</feature>
<dbReference type="InterPro" id="IPR052337">
    <property type="entry name" value="SAT4-like"/>
</dbReference>
<evidence type="ECO:0000256" key="6">
    <source>
        <dbReference type="SAM" id="MobiDB-lite"/>
    </source>
</evidence>
<comment type="subcellular location">
    <subcellularLocation>
        <location evidence="1">Membrane</location>
        <topology evidence="1">Multi-pass membrane protein</topology>
    </subcellularLocation>
</comment>
<feature type="transmembrane region" description="Helical" evidence="7">
    <location>
        <begin position="6"/>
        <end position="28"/>
    </location>
</feature>
<evidence type="ECO:0000256" key="3">
    <source>
        <dbReference type="ARBA" id="ARBA00022989"/>
    </source>
</evidence>
<dbReference type="OrthoDB" id="444631at2759"/>
<sequence length="382" mass="42314">MSLLSAYQIVSTVLPIIALLITIFRLFIRHRWNMLWWDDAVAAFTTLMIIFYIPTIWLSTNPPGYHLTRMQGVIFYYLCAYAWEISLYGARMTMLLAILRIAPTPRIRMLLKWCIVLFVIICTVLCAQFVWVCESQDHAWKDEPVPSCNLGMQIALTELVTDIVCDALLVSIPLFFLSRSSLKKSQKYRLYGIFAAGVLTTIVSIVQDVLVLRVGGWAPALAGTVMVGVSSIVSNIPVLVPVFRRLMGYESANGVSMGRTSGNTPPHSNIHQGSGGKRHNIELGDLSSNSTKSNELDSTMKTAVWTETREQDLKFTVDADIESTADSTYRHPFAQSESVVHIQPPPHNGSLANPGPRGPMPTSSPRAAAIVVHQHVLVNSDT</sequence>
<feature type="transmembrane region" description="Helical" evidence="7">
    <location>
        <begin position="74"/>
        <end position="98"/>
    </location>
</feature>
<evidence type="ECO:0000259" key="8">
    <source>
        <dbReference type="Pfam" id="PF20684"/>
    </source>
</evidence>
<keyword evidence="2 7" id="KW-0812">Transmembrane</keyword>